<keyword evidence="2" id="KW-0472">Membrane</keyword>
<dbReference type="PROSITE" id="PS51257">
    <property type="entry name" value="PROKAR_LIPOPROTEIN"/>
    <property type="match status" value="1"/>
</dbReference>
<gene>
    <name evidence="6" type="ORF">HIV01_002330</name>
</gene>
<feature type="signal peptide" evidence="3">
    <location>
        <begin position="1"/>
        <end position="22"/>
    </location>
</feature>
<reference evidence="6 7" key="1">
    <citation type="submission" date="2021-02" db="EMBL/GenBank/DDBJ databases">
        <title>Lysobacter arenosi sp. nov., isolated from soil of gangwondo yeongwol, south Korea.</title>
        <authorList>
            <person name="Kim K.R."/>
            <person name="Kim K.H."/>
            <person name="Jeon C.O."/>
        </authorList>
    </citation>
    <scope>NUCLEOTIDE SEQUENCE [LARGE SCALE GENOMIC DNA]</scope>
    <source>
        <strain evidence="6 7">R7</strain>
    </source>
</reference>
<keyword evidence="7" id="KW-1185">Reference proteome</keyword>
<sequence length="161" mass="16841">MKHVFGKHVFVLAVTLTLAACATDPGTRETQKQSGSVVAGAVVGGLVGNMFGGGTGRALMTAAGAVAGGFLGDHLYKKHAKSEYEKDAAQRALNQGASGQKITWSDPRTNESGYFVALNTKRMTDGRVCRDFRRGLSIGGESVDETTGTACKKSNGQWDVG</sequence>
<evidence type="ECO:0000259" key="4">
    <source>
        <dbReference type="Pfam" id="PF05433"/>
    </source>
</evidence>
<name>A0ABX7RB81_9GAMM</name>
<dbReference type="PANTHER" id="PTHR35603:SF2">
    <property type="entry name" value="OUTER MEMBRANE LIPOPROTEIN"/>
    <property type="match status" value="1"/>
</dbReference>
<evidence type="ECO:0000256" key="2">
    <source>
        <dbReference type="ARBA" id="ARBA00023136"/>
    </source>
</evidence>
<feature type="domain" description="Glycine zipper 2TM" evidence="4">
    <location>
        <begin position="37"/>
        <end position="73"/>
    </location>
</feature>
<dbReference type="Pfam" id="PF05433">
    <property type="entry name" value="Rick_17kDa_Anti"/>
    <property type="match status" value="1"/>
</dbReference>
<protein>
    <submittedName>
        <fullName evidence="6">Glycine zipper 2TM domain-containing protein</fullName>
    </submittedName>
</protein>
<keyword evidence="3" id="KW-0732">Signal</keyword>
<feature type="domain" description="Surface antigen" evidence="5">
    <location>
        <begin position="77"/>
        <end position="160"/>
    </location>
</feature>
<dbReference type="InterPro" id="IPR008816">
    <property type="entry name" value="Gly_zipper_2TM_dom"/>
</dbReference>
<dbReference type="EMBL" id="CP071517">
    <property type="protein sequence ID" value="QSX75408.1"/>
    <property type="molecule type" value="Genomic_DNA"/>
</dbReference>
<dbReference type="InterPro" id="IPR032635">
    <property type="entry name" value="Anti_2"/>
</dbReference>
<feature type="chain" id="PRO_5045462750" evidence="3">
    <location>
        <begin position="23"/>
        <end position="161"/>
    </location>
</feature>
<accession>A0ABX7RB81</accession>
<dbReference type="PANTHER" id="PTHR35603">
    <property type="match status" value="1"/>
</dbReference>
<evidence type="ECO:0000259" key="5">
    <source>
        <dbReference type="Pfam" id="PF16998"/>
    </source>
</evidence>
<comment type="subcellular location">
    <subcellularLocation>
        <location evidence="1">Membrane</location>
    </subcellularLocation>
</comment>
<evidence type="ECO:0000313" key="6">
    <source>
        <dbReference type="EMBL" id="QSX75408.1"/>
    </source>
</evidence>
<evidence type="ECO:0000256" key="1">
    <source>
        <dbReference type="ARBA" id="ARBA00004370"/>
    </source>
</evidence>
<proteinExistence type="predicted"/>
<evidence type="ECO:0000256" key="3">
    <source>
        <dbReference type="SAM" id="SignalP"/>
    </source>
</evidence>
<dbReference type="Pfam" id="PF16998">
    <property type="entry name" value="17kDa_Anti_2"/>
    <property type="match status" value="1"/>
</dbReference>
<dbReference type="Proteomes" id="UP000663400">
    <property type="component" value="Chromosome"/>
</dbReference>
<dbReference type="InterPro" id="IPR051407">
    <property type="entry name" value="Bact_OM_lipoprot/Surf_antigen"/>
</dbReference>
<organism evidence="6 7">
    <name type="scientific">Lysobacter arenosi</name>
    <dbReference type="NCBI Taxonomy" id="2795387"/>
    <lineage>
        <taxon>Bacteria</taxon>
        <taxon>Pseudomonadati</taxon>
        <taxon>Pseudomonadota</taxon>
        <taxon>Gammaproteobacteria</taxon>
        <taxon>Lysobacterales</taxon>
        <taxon>Lysobacteraceae</taxon>
        <taxon>Lysobacter</taxon>
    </lineage>
</organism>
<evidence type="ECO:0000313" key="7">
    <source>
        <dbReference type="Proteomes" id="UP000663400"/>
    </source>
</evidence>